<evidence type="ECO:0000256" key="1">
    <source>
        <dbReference type="SAM" id="MobiDB-lite"/>
    </source>
</evidence>
<dbReference type="InterPro" id="IPR052763">
    <property type="entry name" value="DnaJ_C4"/>
</dbReference>
<dbReference type="Proteomes" id="UP000785613">
    <property type="component" value="Unassembled WGS sequence"/>
</dbReference>
<dbReference type="Gene3D" id="1.10.287.110">
    <property type="entry name" value="DnaJ domain"/>
    <property type="match status" value="1"/>
</dbReference>
<dbReference type="Pfam" id="PF00226">
    <property type="entry name" value="DnaJ"/>
    <property type="match status" value="1"/>
</dbReference>
<protein>
    <submittedName>
        <fullName evidence="4">J domain-containing protein</fullName>
    </submittedName>
</protein>
<dbReference type="PROSITE" id="PS50076">
    <property type="entry name" value="DNAJ_2"/>
    <property type="match status" value="1"/>
</dbReference>
<evidence type="ECO:0000256" key="2">
    <source>
        <dbReference type="SAM" id="Phobius"/>
    </source>
</evidence>
<name>A0ABX0LJD0_9BURK</name>
<keyword evidence="2" id="KW-0472">Membrane</keyword>
<comment type="caution">
    <text evidence="4">The sequence shown here is derived from an EMBL/GenBank/DDBJ whole genome shotgun (WGS) entry which is preliminary data.</text>
</comment>
<feature type="domain" description="J" evidence="3">
    <location>
        <begin position="6"/>
        <end position="71"/>
    </location>
</feature>
<evidence type="ECO:0000259" key="3">
    <source>
        <dbReference type="PROSITE" id="PS50076"/>
    </source>
</evidence>
<dbReference type="PRINTS" id="PR00625">
    <property type="entry name" value="JDOMAIN"/>
</dbReference>
<dbReference type="RefSeq" id="WP_167225799.1">
    <property type="nucleotide sequence ID" value="NZ_VUYU01000008.1"/>
</dbReference>
<evidence type="ECO:0000313" key="4">
    <source>
        <dbReference type="EMBL" id="NHZ34948.1"/>
    </source>
</evidence>
<feature type="region of interest" description="Disordered" evidence="1">
    <location>
        <begin position="306"/>
        <end position="329"/>
    </location>
</feature>
<dbReference type="SMART" id="SM00271">
    <property type="entry name" value="DnaJ"/>
    <property type="match status" value="1"/>
</dbReference>
<gene>
    <name evidence="4" type="ORF">F0185_15345</name>
</gene>
<feature type="transmembrane region" description="Helical" evidence="2">
    <location>
        <begin position="119"/>
        <end position="138"/>
    </location>
</feature>
<accession>A0ABX0LJD0</accession>
<dbReference type="InterPro" id="IPR036869">
    <property type="entry name" value="J_dom_sf"/>
</dbReference>
<dbReference type="InterPro" id="IPR001623">
    <property type="entry name" value="DnaJ_domain"/>
</dbReference>
<evidence type="ECO:0000313" key="5">
    <source>
        <dbReference type="Proteomes" id="UP000785613"/>
    </source>
</evidence>
<keyword evidence="5" id="KW-1185">Reference proteome</keyword>
<keyword evidence="2" id="KW-0812">Transmembrane</keyword>
<feature type="compositionally biased region" description="Pro residues" evidence="1">
    <location>
        <begin position="320"/>
        <end position="329"/>
    </location>
</feature>
<dbReference type="PANTHER" id="PTHR44825:SF1">
    <property type="entry name" value="DNAJ HOMOLOG SUBFAMILY C MEMBER 4"/>
    <property type="match status" value="1"/>
</dbReference>
<dbReference type="SUPFAM" id="SSF46565">
    <property type="entry name" value="Chaperone J-domain"/>
    <property type="match status" value="1"/>
</dbReference>
<reference evidence="4 5" key="1">
    <citation type="submission" date="2019-09" db="EMBL/GenBank/DDBJ databases">
        <title>Taxonomy of Antarctic Massilia spp.: description of Massilia rubra sp. nov., Massilia aquatica sp. nov., Massilia mucilaginosa sp. nov., Massilia frigida sp. nov. isolated from streams, lakes and regoliths.</title>
        <authorList>
            <person name="Holochova P."/>
            <person name="Sedlacek I."/>
            <person name="Kralova S."/>
            <person name="Maslanova I."/>
            <person name="Busse H.-J."/>
            <person name="Stankova E."/>
            <person name="Vrbovska V."/>
            <person name="Kovarovic V."/>
            <person name="Bartak M."/>
            <person name="Svec P."/>
            <person name="Pantucek R."/>
        </authorList>
    </citation>
    <scope>NUCLEOTIDE SEQUENCE [LARGE SCALE GENOMIC DNA]</scope>
    <source>
        <strain evidence="4 5">CCM 8692</strain>
    </source>
</reference>
<organism evidence="4 5">
    <name type="scientific">Massilia rubra</name>
    <dbReference type="NCBI Taxonomy" id="2607910"/>
    <lineage>
        <taxon>Bacteria</taxon>
        <taxon>Pseudomonadati</taxon>
        <taxon>Pseudomonadota</taxon>
        <taxon>Betaproteobacteria</taxon>
        <taxon>Burkholderiales</taxon>
        <taxon>Oxalobacteraceae</taxon>
        <taxon>Telluria group</taxon>
        <taxon>Massilia</taxon>
    </lineage>
</organism>
<dbReference type="PANTHER" id="PTHR44825">
    <property type="match status" value="1"/>
</dbReference>
<sequence length="329" mass="35914">MAKIHTHYDNLKVARLAPQEVIRAAYKALSQKYHPDKNPGDDKAARIMAILNSAYGTLSDPVRRKEHDEWIAAEEWEIEWLESTREDGRDKSRAEAGSGWDGAPVEVLAPYRAVRDPRWWFGLMLCFGLGCAAGAFFLGQERVMPEALASAMGTQRAASSASASAPARVEAPPDARADSWAVAKPHVADASARSPDIRALGVTELVVPARVADCETELHSLIAPNGEPWPVQSGYVDGFPVGNQGAETQIRIDNTRNGSPVLVKVFDLDRRSNVRHVYVLARDSFLVERLAAGKYEVRYQNVDVGGSQEECVGRRKQAASPPPPPAEPA</sequence>
<proteinExistence type="predicted"/>
<dbReference type="EMBL" id="VUYU01000008">
    <property type="protein sequence ID" value="NHZ34948.1"/>
    <property type="molecule type" value="Genomic_DNA"/>
</dbReference>
<dbReference type="CDD" id="cd06257">
    <property type="entry name" value="DnaJ"/>
    <property type="match status" value="1"/>
</dbReference>
<keyword evidence="2" id="KW-1133">Transmembrane helix</keyword>